<feature type="domain" description="M23ase beta-sheet core" evidence="3">
    <location>
        <begin position="270"/>
        <end position="364"/>
    </location>
</feature>
<dbReference type="InterPro" id="IPR016047">
    <property type="entry name" value="M23ase_b-sheet_dom"/>
</dbReference>
<dbReference type="Pfam" id="PF19353">
    <property type="entry name" value="DUF5930"/>
    <property type="match status" value="1"/>
</dbReference>
<organism evidence="5 6">
    <name type="scientific">Novosphingobium chloroacetimidivorans</name>
    <dbReference type="NCBI Taxonomy" id="1428314"/>
    <lineage>
        <taxon>Bacteria</taxon>
        <taxon>Pseudomonadati</taxon>
        <taxon>Pseudomonadota</taxon>
        <taxon>Alphaproteobacteria</taxon>
        <taxon>Sphingomonadales</taxon>
        <taxon>Sphingomonadaceae</taxon>
        <taxon>Novosphingobium</taxon>
    </lineage>
</organism>
<proteinExistence type="predicted"/>
<dbReference type="Proteomes" id="UP000555448">
    <property type="component" value="Unassembled WGS sequence"/>
</dbReference>
<dbReference type="InterPro" id="IPR050570">
    <property type="entry name" value="Cell_wall_metabolism_enzyme"/>
</dbReference>
<protein>
    <submittedName>
        <fullName evidence="5">Murein DD-endopeptidase MepM/ murein hydrolase activator NlpD</fullName>
    </submittedName>
</protein>
<dbReference type="FunFam" id="2.70.70.10:FF:000006">
    <property type="entry name" value="M23 family peptidase"/>
    <property type="match status" value="1"/>
</dbReference>
<gene>
    <name evidence="5" type="ORF">HNO88_001075</name>
</gene>
<evidence type="ECO:0000313" key="6">
    <source>
        <dbReference type="Proteomes" id="UP000555448"/>
    </source>
</evidence>
<dbReference type="EMBL" id="JACHLR010000003">
    <property type="protein sequence ID" value="MBB4857764.1"/>
    <property type="molecule type" value="Genomic_DNA"/>
</dbReference>
<feature type="region of interest" description="Disordered" evidence="1">
    <location>
        <begin position="120"/>
        <end position="140"/>
    </location>
</feature>
<evidence type="ECO:0000256" key="1">
    <source>
        <dbReference type="SAM" id="MobiDB-lite"/>
    </source>
</evidence>
<evidence type="ECO:0000259" key="3">
    <source>
        <dbReference type="Pfam" id="PF01551"/>
    </source>
</evidence>
<keyword evidence="5" id="KW-0378">Hydrolase</keyword>
<reference evidence="5 6" key="1">
    <citation type="submission" date="2020-08" db="EMBL/GenBank/DDBJ databases">
        <title>Functional genomics of gut bacteria from endangered species of beetles.</title>
        <authorList>
            <person name="Carlos-Shanley C."/>
        </authorList>
    </citation>
    <scope>NUCLEOTIDE SEQUENCE [LARGE SCALE GENOMIC DNA]</scope>
    <source>
        <strain evidence="5 6">S00245</strain>
    </source>
</reference>
<dbReference type="InterPro" id="IPR045974">
    <property type="entry name" value="DUF5930"/>
</dbReference>
<evidence type="ECO:0000313" key="5">
    <source>
        <dbReference type="EMBL" id="MBB4857764.1"/>
    </source>
</evidence>
<dbReference type="CDD" id="cd12797">
    <property type="entry name" value="M23_peptidase"/>
    <property type="match status" value="1"/>
</dbReference>
<sequence>MKMPTAGALQSRLRTLFPDREFFMRSQGQVRFIKLSTKVQALAALGVVVVLAAWLVTMVGLTLSQWSASRERGELQAREARVASAQSRVEAYRRDVHAVAADLARRQEFIQRMVEAHLGDLPEDAGDTDGSTPARTDAKPEAAVRKISMALPEAASLARLESDQLAFVDRLTRYADRRATRAADSIRALGLNPRAMMAPHAAEGGPLLRLATGRDGSLDPQFKRLGASLARMDALVTGLASVPQVQPAHVAYVSSSFGYRADPFNGGAAFHAGLDFPGPMGSAIYAAARGRVTFVGQKQGYGNCIEITHGNGLVTRYAHLSGFGTRVGQMVEPGTRIGAMGSTGRSTGPHLHFEVRVNDQPVNPRLFLDAARRAQAEVQK</sequence>
<keyword evidence="2" id="KW-1133">Transmembrane helix</keyword>
<dbReference type="PANTHER" id="PTHR21666:SF270">
    <property type="entry name" value="MUREIN HYDROLASE ACTIVATOR ENVC"/>
    <property type="match status" value="1"/>
</dbReference>
<keyword evidence="2" id="KW-0472">Membrane</keyword>
<dbReference type="Pfam" id="PF01551">
    <property type="entry name" value="Peptidase_M23"/>
    <property type="match status" value="1"/>
</dbReference>
<dbReference type="GO" id="GO:0004222">
    <property type="term" value="F:metalloendopeptidase activity"/>
    <property type="evidence" value="ECO:0007669"/>
    <property type="project" value="TreeGrafter"/>
</dbReference>
<dbReference type="SUPFAM" id="SSF51261">
    <property type="entry name" value="Duplicated hybrid motif"/>
    <property type="match status" value="1"/>
</dbReference>
<evidence type="ECO:0000256" key="2">
    <source>
        <dbReference type="SAM" id="Phobius"/>
    </source>
</evidence>
<feature type="domain" description="DUF5930" evidence="4">
    <location>
        <begin position="5"/>
        <end position="104"/>
    </location>
</feature>
<dbReference type="PANTHER" id="PTHR21666">
    <property type="entry name" value="PEPTIDASE-RELATED"/>
    <property type="match status" value="1"/>
</dbReference>
<accession>A0A7W7NVW6</accession>
<dbReference type="AlphaFoldDB" id="A0A7W7NVW6"/>
<feature type="transmembrane region" description="Helical" evidence="2">
    <location>
        <begin position="41"/>
        <end position="63"/>
    </location>
</feature>
<comment type="caution">
    <text evidence="5">The sequence shown here is derived from an EMBL/GenBank/DDBJ whole genome shotgun (WGS) entry which is preliminary data.</text>
</comment>
<name>A0A7W7NVW6_9SPHN</name>
<evidence type="ECO:0000259" key="4">
    <source>
        <dbReference type="Pfam" id="PF19353"/>
    </source>
</evidence>
<dbReference type="Gene3D" id="2.70.70.10">
    <property type="entry name" value="Glucose Permease (Domain IIA)"/>
    <property type="match status" value="1"/>
</dbReference>
<dbReference type="InterPro" id="IPR011055">
    <property type="entry name" value="Dup_hybrid_motif"/>
</dbReference>
<keyword evidence="6" id="KW-1185">Reference proteome</keyword>
<keyword evidence="2" id="KW-0812">Transmembrane</keyword>